<evidence type="ECO:0000313" key="3">
    <source>
        <dbReference type="EMBL" id="SBT50974.1"/>
    </source>
</evidence>
<evidence type="ECO:0000256" key="1">
    <source>
        <dbReference type="SAM" id="Phobius"/>
    </source>
</evidence>
<dbReference type="EMBL" id="FLRD01000162">
    <property type="protein sequence ID" value="SBT50689.1"/>
    <property type="molecule type" value="Genomic_DNA"/>
</dbReference>
<protein>
    <submittedName>
        <fullName evidence="2">Uncharacterized protein</fullName>
    </submittedName>
</protein>
<dbReference type="Proteomes" id="UP000078550">
    <property type="component" value="Unassembled WGS sequence"/>
</dbReference>
<gene>
    <name evidence="2" type="ORF">POVWA1_061850</name>
    <name evidence="3" type="ORF">POVWA2_061410</name>
</gene>
<keyword evidence="5" id="KW-1185">Reference proteome</keyword>
<keyword evidence="1" id="KW-0472">Membrane</keyword>
<reference evidence="4 5" key="2">
    <citation type="submission" date="2016-05" db="EMBL/GenBank/DDBJ databases">
        <authorList>
            <person name="Naeem Raeece"/>
        </authorList>
    </citation>
    <scope>NUCLEOTIDE SEQUENCE [LARGE SCALE GENOMIC DNA]</scope>
</reference>
<sequence>MRSLHSVSVSTVGSLRMCILAFVRTHVYAYTYAAFFFLLFAKGLTDSSNFGEASLHFLGLLLCNTACCHSNPNSIHSVY</sequence>
<feature type="transmembrane region" description="Helical" evidence="1">
    <location>
        <begin position="21"/>
        <end position="41"/>
    </location>
</feature>
<name>A0A1A9A2M4_PLAOA</name>
<evidence type="ECO:0000313" key="2">
    <source>
        <dbReference type="EMBL" id="SBT50689.1"/>
    </source>
</evidence>
<dbReference type="EMBL" id="FLRE01000202">
    <property type="protein sequence ID" value="SBT50974.1"/>
    <property type="molecule type" value="Genomic_DNA"/>
</dbReference>
<accession>A0A1A9A2M4</accession>
<organism evidence="2 5">
    <name type="scientific">Plasmodium ovale wallikeri</name>
    <dbReference type="NCBI Taxonomy" id="864142"/>
    <lineage>
        <taxon>Eukaryota</taxon>
        <taxon>Sar</taxon>
        <taxon>Alveolata</taxon>
        <taxon>Apicomplexa</taxon>
        <taxon>Aconoidasida</taxon>
        <taxon>Haemosporida</taxon>
        <taxon>Plasmodiidae</taxon>
        <taxon>Plasmodium</taxon>
        <taxon>Plasmodium (Plasmodium)</taxon>
    </lineage>
</organism>
<keyword evidence="1" id="KW-1133">Transmembrane helix</keyword>
<evidence type="ECO:0000313" key="4">
    <source>
        <dbReference type="Proteomes" id="UP000078550"/>
    </source>
</evidence>
<dbReference type="AlphaFoldDB" id="A0A1A9A2M4"/>
<reference evidence="2" key="1">
    <citation type="submission" date="2016-05" db="EMBL/GenBank/DDBJ databases">
        <authorList>
            <person name="Lavstsen T."/>
            <person name="Jespersen J.S."/>
        </authorList>
    </citation>
    <scope>NUCLEOTIDE SEQUENCE [LARGE SCALE GENOMIC DNA]</scope>
</reference>
<dbReference type="Proteomes" id="UP000078555">
    <property type="component" value="Unassembled WGS sequence"/>
</dbReference>
<keyword evidence="1" id="KW-0812">Transmembrane</keyword>
<evidence type="ECO:0000313" key="5">
    <source>
        <dbReference type="Proteomes" id="UP000078555"/>
    </source>
</evidence>
<proteinExistence type="predicted"/>